<proteinExistence type="predicted"/>
<reference evidence="1" key="2">
    <citation type="journal article" date="2022" name="Sci. Total Environ.">
        <title>Prevalence, transmission, and molecular epidemiology of tet(X)-positive bacteria among humans, animals, and environmental niches in China: An epidemiological, and genomic-based study.</title>
        <authorList>
            <person name="Dong N."/>
            <person name="Zeng Y."/>
            <person name="Cai C."/>
            <person name="Sun C."/>
            <person name="Lu J."/>
            <person name="Liu C."/>
            <person name="Zhou H."/>
            <person name="Sun Q."/>
            <person name="Shu L."/>
            <person name="Wang H."/>
            <person name="Wang Y."/>
            <person name="Wang S."/>
            <person name="Wu C."/>
            <person name="Chan E.W."/>
            <person name="Chen G."/>
            <person name="Shen Z."/>
            <person name="Chen S."/>
            <person name="Zhang R."/>
        </authorList>
    </citation>
    <scope>NUCLEOTIDE SEQUENCE</scope>
    <source>
        <strain evidence="1">210</strain>
    </source>
</reference>
<dbReference type="PROSITE" id="PS51257">
    <property type="entry name" value="PROKAR_LIPOPROTEIN"/>
    <property type="match status" value="1"/>
</dbReference>
<sequence>MNKFIIFVLGFILFGCNKEECVYDDYFMNNQTDDKPTVYVASSNNSCNELYLKGNFYYKGKDYYVNDRISIQDSFYSYSQNNHLIFEFSDKKRNGFLLLNDSTRLQVKFFMDIEFKNRKFRLFKIDNVENYYQLNLSSVLVVNYNNGIVGSFITGKENNQWMVTRYQGFIPNKDYFYSIFQKGELL</sequence>
<gene>
    <name evidence="1" type="ORF">HX095_06130</name>
</gene>
<dbReference type="Proteomes" id="UP001173578">
    <property type="component" value="Unassembled WGS sequence"/>
</dbReference>
<evidence type="ECO:0000313" key="1">
    <source>
        <dbReference type="EMBL" id="MDM1550789.1"/>
    </source>
</evidence>
<evidence type="ECO:0008006" key="3">
    <source>
        <dbReference type="Google" id="ProtNLM"/>
    </source>
</evidence>
<evidence type="ECO:0000313" key="2">
    <source>
        <dbReference type="Proteomes" id="UP001173578"/>
    </source>
</evidence>
<dbReference type="EMBL" id="JACALR010000002">
    <property type="protein sequence ID" value="MDM1550789.1"/>
    <property type="molecule type" value="Genomic_DNA"/>
</dbReference>
<name>A0AAW7DFM0_9FLAO</name>
<accession>A0AAW7DFM0</accession>
<organism evidence="1 2">
    <name type="scientific">Empedobacter falsenii</name>
    <dbReference type="NCBI Taxonomy" id="343874"/>
    <lineage>
        <taxon>Bacteria</taxon>
        <taxon>Pseudomonadati</taxon>
        <taxon>Bacteroidota</taxon>
        <taxon>Flavobacteriia</taxon>
        <taxon>Flavobacteriales</taxon>
        <taxon>Weeksellaceae</taxon>
        <taxon>Empedobacter</taxon>
    </lineage>
</organism>
<comment type="caution">
    <text evidence="1">The sequence shown here is derived from an EMBL/GenBank/DDBJ whole genome shotgun (WGS) entry which is preliminary data.</text>
</comment>
<dbReference type="AlphaFoldDB" id="A0AAW7DFM0"/>
<dbReference type="RefSeq" id="WP_286485464.1">
    <property type="nucleotide sequence ID" value="NZ_JACALR010000002.1"/>
</dbReference>
<reference evidence="1" key="1">
    <citation type="submission" date="2020-06" db="EMBL/GenBank/DDBJ databases">
        <authorList>
            <person name="Dong N."/>
        </authorList>
    </citation>
    <scope>NUCLEOTIDE SEQUENCE</scope>
    <source>
        <strain evidence="1">210</strain>
    </source>
</reference>
<protein>
    <recommendedName>
        <fullName evidence="3">Lipoprotein</fullName>
    </recommendedName>
</protein>